<reference evidence="1" key="1">
    <citation type="submission" date="2022-06" db="EMBL/GenBank/DDBJ databases">
        <title>Uncovering the hologenomic basis of an extraordinary plant invasion.</title>
        <authorList>
            <person name="Bieker V.C."/>
            <person name="Martin M.D."/>
            <person name="Gilbert T."/>
            <person name="Hodgins K."/>
            <person name="Battlay P."/>
            <person name="Petersen B."/>
            <person name="Wilson J."/>
        </authorList>
    </citation>
    <scope>NUCLEOTIDE SEQUENCE</scope>
    <source>
        <strain evidence="1">AA19_3_7</strain>
        <tissue evidence="1">Leaf</tissue>
    </source>
</reference>
<evidence type="ECO:0000313" key="2">
    <source>
        <dbReference type="Proteomes" id="UP001206925"/>
    </source>
</evidence>
<sequence length="29" mass="3502">MHKKLIEQERGSMFLSWLTSYGARLMTWT</sequence>
<comment type="caution">
    <text evidence="1">The sequence shown here is derived from an EMBL/GenBank/DDBJ whole genome shotgun (WGS) entry which is preliminary data.</text>
</comment>
<organism evidence="1 2">
    <name type="scientific">Ambrosia artemisiifolia</name>
    <name type="common">Common ragweed</name>
    <dbReference type="NCBI Taxonomy" id="4212"/>
    <lineage>
        <taxon>Eukaryota</taxon>
        <taxon>Viridiplantae</taxon>
        <taxon>Streptophyta</taxon>
        <taxon>Embryophyta</taxon>
        <taxon>Tracheophyta</taxon>
        <taxon>Spermatophyta</taxon>
        <taxon>Magnoliopsida</taxon>
        <taxon>eudicotyledons</taxon>
        <taxon>Gunneridae</taxon>
        <taxon>Pentapetalae</taxon>
        <taxon>asterids</taxon>
        <taxon>campanulids</taxon>
        <taxon>Asterales</taxon>
        <taxon>Asteraceae</taxon>
        <taxon>Asteroideae</taxon>
        <taxon>Heliantheae alliance</taxon>
        <taxon>Heliantheae</taxon>
        <taxon>Ambrosia</taxon>
    </lineage>
</organism>
<evidence type="ECO:0000313" key="1">
    <source>
        <dbReference type="EMBL" id="KAI7743903.1"/>
    </source>
</evidence>
<dbReference type="EMBL" id="JAMZMK010007634">
    <property type="protein sequence ID" value="KAI7743903.1"/>
    <property type="molecule type" value="Genomic_DNA"/>
</dbReference>
<accession>A0AAD5CL92</accession>
<dbReference type="Proteomes" id="UP001206925">
    <property type="component" value="Unassembled WGS sequence"/>
</dbReference>
<dbReference type="AlphaFoldDB" id="A0AAD5CL92"/>
<proteinExistence type="predicted"/>
<feature type="non-terminal residue" evidence="1">
    <location>
        <position position="1"/>
    </location>
</feature>
<gene>
    <name evidence="1" type="ORF">M8C21_021064</name>
</gene>
<keyword evidence="2" id="KW-1185">Reference proteome</keyword>
<name>A0AAD5CL92_AMBAR</name>
<protein>
    <submittedName>
        <fullName evidence="1">Uncharacterized protein</fullName>
    </submittedName>
</protein>